<feature type="domain" description="DUS-like FMN-binding" evidence="8">
    <location>
        <begin position="23"/>
        <end position="305"/>
    </location>
</feature>
<evidence type="ECO:0000259" key="8">
    <source>
        <dbReference type="Pfam" id="PF01207"/>
    </source>
</evidence>
<sequence length="352" mass="38397">MSLPALTEPWSIAGVRIPNRVTLAPLAGIGSWVTRLQAKRHGAGYAVSEMVSSFAIHYENEKTLRDLLVFRPEEREDGPVAIQLFGQDPEVMRSAAAHVAEHLPHVDVIDLNMGCPVPKVCKTGAGAAMLKDPDTAVAVARAAREGSGLPVTVKLRSATRKDGEHDGYALAQRLVEEAGVASIGFHPRSAQVHHKGVPDYDLAARLVEELPVPVVLTGGLHTAAETRAAYEHVRPAAVMLARGILGNPWLFSTLLDRRPDVPPTPREVLDEVDWVLDRTVEHLGADRAARYLRKHYPWYVERLAEALSAGEEPRPVRPWTTPAFKRLQAELQRSEGVEAARQLLHAAAALPA</sequence>
<comment type="similarity">
    <text evidence="7">Belongs to the dus family.</text>
</comment>
<evidence type="ECO:0000313" key="9">
    <source>
        <dbReference type="EMBL" id="MDX8153060.1"/>
    </source>
</evidence>
<comment type="function">
    <text evidence="7">Catalyzes the synthesis of 5,6-dihydrouridine (D), a modified base found in the D-loop of most tRNAs, via the reduction of the C5-C6 double bond in target uridines.</text>
</comment>
<dbReference type="InterPro" id="IPR035587">
    <property type="entry name" value="DUS-like_FMN-bd"/>
</dbReference>
<evidence type="ECO:0000256" key="5">
    <source>
        <dbReference type="ARBA" id="ARBA00022857"/>
    </source>
</evidence>
<dbReference type="CDD" id="cd02801">
    <property type="entry name" value="DUS_like_FMN"/>
    <property type="match status" value="1"/>
</dbReference>
<evidence type="ECO:0000256" key="2">
    <source>
        <dbReference type="ARBA" id="ARBA00022630"/>
    </source>
</evidence>
<organism evidence="9 10">
    <name type="scientific">Patulibacter brassicae</name>
    <dbReference type="NCBI Taxonomy" id="1705717"/>
    <lineage>
        <taxon>Bacteria</taxon>
        <taxon>Bacillati</taxon>
        <taxon>Actinomycetota</taxon>
        <taxon>Thermoleophilia</taxon>
        <taxon>Solirubrobacterales</taxon>
        <taxon>Patulibacteraceae</taxon>
        <taxon>Patulibacter</taxon>
    </lineage>
</organism>
<protein>
    <recommendedName>
        <fullName evidence="7">tRNA-dihydrouridine synthase</fullName>
        <ecNumber evidence="7">1.3.1.-</ecNumber>
    </recommendedName>
</protein>
<dbReference type="InterPro" id="IPR013785">
    <property type="entry name" value="Aldolase_TIM"/>
</dbReference>
<evidence type="ECO:0000256" key="6">
    <source>
        <dbReference type="ARBA" id="ARBA00023002"/>
    </source>
</evidence>
<evidence type="ECO:0000256" key="4">
    <source>
        <dbReference type="ARBA" id="ARBA00022694"/>
    </source>
</evidence>
<dbReference type="RefSeq" id="WP_319955212.1">
    <property type="nucleotide sequence ID" value="NZ_JAXAVX010000010.1"/>
</dbReference>
<dbReference type="SUPFAM" id="SSF51395">
    <property type="entry name" value="FMN-linked oxidoreductases"/>
    <property type="match status" value="1"/>
</dbReference>
<dbReference type="Proteomes" id="UP001277761">
    <property type="component" value="Unassembled WGS sequence"/>
</dbReference>
<keyword evidence="2 7" id="KW-0285">Flavoprotein</keyword>
<dbReference type="EMBL" id="JAXAVX010000010">
    <property type="protein sequence ID" value="MDX8153060.1"/>
    <property type="molecule type" value="Genomic_DNA"/>
</dbReference>
<keyword evidence="6 7" id="KW-0560">Oxidoreductase</keyword>
<dbReference type="EC" id="1.3.1.-" evidence="7"/>
<reference evidence="9 10" key="1">
    <citation type="submission" date="2023-11" db="EMBL/GenBank/DDBJ databases">
        <authorList>
            <person name="Xu M."/>
            <person name="Jiang T."/>
        </authorList>
    </citation>
    <scope>NUCLEOTIDE SEQUENCE [LARGE SCALE GENOMIC DNA]</scope>
    <source>
        <strain evidence="9 10">SD</strain>
    </source>
</reference>
<evidence type="ECO:0000313" key="10">
    <source>
        <dbReference type="Proteomes" id="UP001277761"/>
    </source>
</evidence>
<gene>
    <name evidence="9" type="ORF">SK069_15785</name>
</gene>
<keyword evidence="3 7" id="KW-0288">FMN</keyword>
<dbReference type="InterPro" id="IPR001269">
    <property type="entry name" value="DUS_fam"/>
</dbReference>
<evidence type="ECO:0000256" key="7">
    <source>
        <dbReference type="PIRNR" id="PIRNR006621"/>
    </source>
</evidence>
<accession>A0ABU4VNP6</accession>
<dbReference type="PIRSF" id="PIRSF006621">
    <property type="entry name" value="Dus"/>
    <property type="match status" value="1"/>
</dbReference>
<name>A0ABU4VNP6_9ACTN</name>
<dbReference type="Gene3D" id="3.20.20.70">
    <property type="entry name" value="Aldolase class I"/>
    <property type="match status" value="1"/>
</dbReference>
<comment type="caution">
    <text evidence="9">The sequence shown here is derived from an EMBL/GenBank/DDBJ whole genome shotgun (WGS) entry which is preliminary data.</text>
</comment>
<dbReference type="PROSITE" id="PS01136">
    <property type="entry name" value="UPF0034"/>
    <property type="match status" value="1"/>
</dbReference>
<evidence type="ECO:0000256" key="3">
    <source>
        <dbReference type="ARBA" id="ARBA00022643"/>
    </source>
</evidence>
<dbReference type="InterPro" id="IPR018517">
    <property type="entry name" value="tRNA_hU_synthase_CS"/>
</dbReference>
<keyword evidence="10" id="KW-1185">Reference proteome</keyword>
<dbReference type="PANTHER" id="PTHR45846:SF1">
    <property type="entry name" value="TRNA-DIHYDROURIDINE(47) SYNTHASE [NAD(P)(+)]-LIKE"/>
    <property type="match status" value="1"/>
</dbReference>
<keyword evidence="4 7" id="KW-0819">tRNA processing</keyword>
<comment type="cofactor">
    <cofactor evidence="1 7">
        <name>FMN</name>
        <dbReference type="ChEBI" id="CHEBI:58210"/>
    </cofactor>
</comment>
<proteinExistence type="inferred from homology"/>
<dbReference type="PANTHER" id="PTHR45846">
    <property type="entry name" value="TRNA-DIHYDROURIDINE(47) SYNTHASE [NAD(P)(+)]-LIKE"/>
    <property type="match status" value="1"/>
</dbReference>
<evidence type="ECO:0000256" key="1">
    <source>
        <dbReference type="ARBA" id="ARBA00001917"/>
    </source>
</evidence>
<keyword evidence="5" id="KW-0521">NADP</keyword>
<dbReference type="Pfam" id="PF01207">
    <property type="entry name" value="Dus"/>
    <property type="match status" value="1"/>
</dbReference>